<organism evidence="1 2">
    <name type="scientific">Actomonas aquatica</name>
    <dbReference type="NCBI Taxonomy" id="2866162"/>
    <lineage>
        <taxon>Bacteria</taxon>
        <taxon>Pseudomonadati</taxon>
        <taxon>Verrucomicrobiota</taxon>
        <taxon>Opitutia</taxon>
        <taxon>Opitutales</taxon>
        <taxon>Opitutaceae</taxon>
        <taxon>Actomonas</taxon>
    </lineage>
</organism>
<dbReference type="Proteomes" id="UP000738431">
    <property type="component" value="Chromosome"/>
</dbReference>
<reference evidence="1 2" key="2">
    <citation type="submission" date="2023-12" db="EMBL/GenBank/DDBJ databases">
        <title>Description of an unclassified Opitutus bacterium of Verrucomicrobiota.</title>
        <authorList>
            <person name="Zhang D.-F."/>
        </authorList>
    </citation>
    <scope>NUCLEOTIDE SEQUENCE [LARGE SCALE GENOMIC DNA]</scope>
    <source>
        <strain evidence="1 2">WL0086</strain>
    </source>
</reference>
<evidence type="ECO:0000313" key="1">
    <source>
        <dbReference type="EMBL" id="WRQ85749.1"/>
    </source>
</evidence>
<evidence type="ECO:0000313" key="2">
    <source>
        <dbReference type="Proteomes" id="UP000738431"/>
    </source>
</evidence>
<proteinExistence type="predicted"/>
<reference evidence="1 2" key="1">
    <citation type="submission" date="2021-08" db="EMBL/GenBank/DDBJ databases">
        <authorList>
            <person name="Zhang D."/>
            <person name="Zhang A."/>
            <person name="Wang L."/>
        </authorList>
    </citation>
    <scope>NUCLEOTIDE SEQUENCE [LARGE SCALE GENOMIC DNA]</scope>
    <source>
        <strain evidence="1 2">WL0086</strain>
    </source>
</reference>
<dbReference type="RefSeq" id="WP_221033181.1">
    <property type="nucleotide sequence ID" value="NZ_CP139781.1"/>
</dbReference>
<gene>
    <name evidence="1" type="ORF">K1X11_013135</name>
</gene>
<accession>A0ABZ1C5E8</accession>
<name>A0ABZ1C5E8_9BACT</name>
<keyword evidence="2" id="KW-1185">Reference proteome</keyword>
<protein>
    <submittedName>
        <fullName evidence="1">Uncharacterized protein</fullName>
    </submittedName>
</protein>
<sequence>MSTIPDLEWYSRISREKQMPTRCPFATIKACPRYYQSTSLLPSTGATGIEKKEDEKLLRMWKKSDLWPATAEAASSVFKANDKLSFIAQFCPEVVFERFGYFSSFLSRYSDEIDSDAAHRKLSRENIPPNDPRWYWEDSKAQHYSECPLYAVLEHRSAKGADKEEAPWWREHLAEIIVGVFVALATVLLTKIFG</sequence>
<dbReference type="EMBL" id="CP139781">
    <property type="protein sequence ID" value="WRQ85749.1"/>
    <property type="molecule type" value="Genomic_DNA"/>
</dbReference>